<accession>A0AA38P603</accession>
<dbReference type="AlphaFoldDB" id="A0AA38P603"/>
<feature type="chain" id="PRO_5041215759" evidence="2">
    <location>
        <begin position="32"/>
        <end position="408"/>
    </location>
</feature>
<feature type="compositionally biased region" description="Basic and acidic residues" evidence="1">
    <location>
        <begin position="381"/>
        <end position="390"/>
    </location>
</feature>
<feature type="compositionally biased region" description="Basic residues" evidence="1">
    <location>
        <begin position="397"/>
        <end position="408"/>
    </location>
</feature>
<dbReference type="Proteomes" id="UP001163846">
    <property type="component" value="Unassembled WGS sequence"/>
</dbReference>
<evidence type="ECO:0000313" key="4">
    <source>
        <dbReference type="Proteomes" id="UP001163846"/>
    </source>
</evidence>
<evidence type="ECO:0000256" key="1">
    <source>
        <dbReference type="SAM" id="MobiDB-lite"/>
    </source>
</evidence>
<feature type="compositionally biased region" description="Basic residues" evidence="1">
    <location>
        <begin position="307"/>
        <end position="316"/>
    </location>
</feature>
<sequence length="408" mass="45917">MLPSISSSSSLSLLHLLLLIAVCLLRYPVVADPHGKYIEEDIILERYTGSLTFPIDPPYKVSLRIGNLGFCHSGPCPGREVAKHKKFLGKAHFLNGGVKTKALESVEKLAAEFISELGSQPESSDVHDDSVIVKRADDGKEKADSSLIDDLPFDWQYLNFFIHFLSVEHSGIDESFVIDQTTVQSWGAETSNSWKLMTSVVLHDASTRKSHIGSSLYLAIDSTLLLCWDEFMSRKRQEDHYDVDTSLAYTTLFEGTAEFEDSRTRDRVFNDIREGLARKQAKEAKAKAEKEEAKVEKKRQSAAERQRKSREKKKQRLLGTSFAESSAAVPELGPSAAAAPSPNDKPDTSANYWACVDYVIQNIPLVDSTKWESVKSAYTDKQTKRLETNRKQSSAWYHHKRKAPRTWQ</sequence>
<protein>
    <submittedName>
        <fullName evidence="3">Uncharacterized protein</fullName>
    </submittedName>
</protein>
<keyword evidence="2" id="KW-0732">Signal</keyword>
<reference evidence="3" key="1">
    <citation type="submission" date="2022-08" db="EMBL/GenBank/DDBJ databases">
        <authorList>
            <consortium name="DOE Joint Genome Institute"/>
            <person name="Min B."/>
            <person name="Riley R."/>
            <person name="Sierra-Patev S."/>
            <person name="Naranjo-Ortiz M."/>
            <person name="Looney B."/>
            <person name="Konkel Z."/>
            <person name="Slot J.C."/>
            <person name="Sakamoto Y."/>
            <person name="Steenwyk J.L."/>
            <person name="Rokas A."/>
            <person name="Carro J."/>
            <person name="Camarero S."/>
            <person name="Ferreira P."/>
            <person name="Molpeceres G."/>
            <person name="Ruiz-Duenas F.J."/>
            <person name="Serrano A."/>
            <person name="Henrissat B."/>
            <person name="Drula E."/>
            <person name="Hughes K.W."/>
            <person name="Mata J.L."/>
            <person name="Ishikawa N.K."/>
            <person name="Vargas-Isla R."/>
            <person name="Ushijima S."/>
            <person name="Smith C.A."/>
            <person name="Ahrendt S."/>
            <person name="Andreopoulos W."/>
            <person name="He G."/>
            <person name="Labutti K."/>
            <person name="Lipzen A."/>
            <person name="Ng V."/>
            <person name="Sandor L."/>
            <person name="Barry K."/>
            <person name="Martinez A.T."/>
            <person name="Xiao Y."/>
            <person name="Gibbons J.G."/>
            <person name="Terashima K."/>
            <person name="Hibbett D.S."/>
            <person name="Grigoriev I.V."/>
        </authorList>
    </citation>
    <scope>NUCLEOTIDE SEQUENCE</scope>
    <source>
        <strain evidence="3">TFB9207</strain>
    </source>
</reference>
<gene>
    <name evidence="3" type="ORF">F5878DRAFT_237936</name>
</gene>
<feature type="region of interest" description="Disordered" evidence="1">
    <location>
        <begin position="280"/>
        <end position="346"/>
    </location>
</feature>
<feature type="compositionally biased region" description="Basic and acidic residues" evidence="1">
    <location>
        <begin position="280"/>
        <end position="306"/>
    </location>
</feature>
<proteinExistence type="predicted"/>
<feature type="signal peptide" evidence="2">
    <location>
        <begin position="1"/>
        <end position="31"/>
    </location>
</feature>
<keyword evidence="4" id="KW-1185">Reference proteome</keyword>
<evidence type="ECO:0000256" key="2">
    <source>
        <dbReference type="SAM" id="SignalP"/>
    </source>
</evidence>
<dbReference type="EMBL" id="MU806281">
    <property type="protein sequence ID" value="KAJ3836978.1"/>
    <property type="molecule type" value="Genomic_DNA"/>
</dbReference>
<organism evidence="3 4">
    <name type="scientific">Lentinula raphanica</name>
    <dbReference type="NCBI Taxonomy" id="153919"/>
    <lineage>
        <taxon>Eukaryota</taxon>
        <taxon>Fungi</taxon>
        <taxon>Dikarya</taxon>
        <taxon>Basidiomycota</taxon>
        <taxon>Agaricomycotina</taxon>
        <taxon>Agaricomycetes</taxon>
        <taxon>Agaricomycetidae</taxon>
        <taxon>Agaricales</taxon>
        <taxon>Marasmiineae</taxon>
        <taxon>Omphalotaceae</taxon>
        <taxon>Lentinula</taxon>
    </lineage>
</organism>
<feature type="region of interest" description="Disordered" evidence="1">
    <location>
        <begin position="380"/>
        <end position="408"/>
    </location>
</feature>
<comment type="caution">
    <text evidence="3">The sequence shown here is derived from an EMBL/GenBank/DDBJ whole genome shotgun (WGS) entry which is preliminary data.</text>
</comment>
<evidence type="ECO:0000313" key="3">
    <source>
        <dbReference type="EMBL" id="KAJ3836978.1"/>
    </source>
</evidence>
<name>A0AA38P603_9AGAR</name>